<dbReference type="CDD" id="cd00920">
    <property type="entry name" value="Cupredoxin"/>
    <property type="match status" value="1"/>
</dbReference>
<feature type="chain" id="PRO_5040275827" evidence="1">
    <location>
        <begin position="33"/>
        <end position="195"/>
    </location>
</feature>
<dbReference type="OrthoDB" id="1921208at2759"/>
<dbReference type="InterPro" id="IPR052953">
    <property type="entry name" value="Ser-rich/MCO-related"/>
</dbReference>
<dbReference type="PANTHER" id="PTHR34883">
    <property type="entry name" value="SERINE-RICH PROTEIN, PUTATIVE-RELATED-RELATED"/>
    <property type="match status" value="1"/>
</dbReference>
<organism evidence="2 3">
    <name type="scientific">Gymnopilus junonius</name>
    <name type="common">Spectacular rustgill mushroom</name>
    <name type="synonym">Gymnopilus spectabilis subsp. junonius</name>
    <dbReference type="NCBI Taxonomy" id="109634"/>
    <lineage>
        <taxon>Eukaryota</taxon>
        <taxon>Fungi</taxon>
        <taxon>Dikarya</taxon>
        <taxon>Basidiomycota</taxon>
        <taxon>Agaricomycotina</taxon>
        <taxon>Agaricomycetes</taxon>
        <taxon>Agaricomycetidae</taxon>
        <taxon>Agaricales</taxon>
        <taxon>Agaricineae</taxon>
        <taxon>Hymenogastraceae</taxon>
        <taxon>Gymnopilus</taxon>
    </lineage>
</organism>
<dbReference type="AlphaFoldDB" id="A0A9P5NAU5"/>
<dbReference type="Gene3D" id="2.60.40.420">
    <property type="entry name" value="Cupredoxins - blue copper proteins"/>
    <property type="match status" value="1"/>
</dbReference>
<dbReference type="EMBL" id="JADNYJ010000152">
    <property type="protein sequence ID" value="KAF8879077.1"/>
    <property type="molecule type" value="Genomic_DNA"/>
</dbReference>
<gene>
    <name evidence="2" type="ORF">CPB84DRAFT_1793582</name>
</gene>
<evidence type="ECO:0000256" key="1">
    <source>
        <dbReference type="SAM" id="SignalP"/>
    </source>
</evidence>
<name>A0A9P5NAU5_GYMJU</name>
<feature type="signal peptide" evidence="1">
    <location>
        <begin position="1"/>
        <end position="32"/>
    </location>
</feature>
<sequence>MSLPLCFYPLAKMGCVSCLFLCISAILSIVSATQFNVTVGKNDMLTFDPAILTDVQTGDVITFTFVSNNHSVTQSTFRRPCHPRIRGANSGFMPVDPKSAQFPEFTIHIDNTSGPLWFFCAQNGHCQAGMVFAINPTENTSFEDFLASAQMSANTTRTAATPAQTAPSSGAVPKLSIKGATTLLAVFAIITGFAS</sequence>
<accession>A0A9P5NAU5</accession>
<keyword evidence="1" id="KW-0732">Signal</keyword>
<protein>
    <submittedName>
        <fullName evidence="2">Cupredoxin</fullName>
    </submittedName>
</protein>
<dbReference type="Proteomes" id="UP000724874">
    <property type="component" value="Unassembled WGS sequence"/>
</dbReference>
<dbReference type="PANTHER" id="PTHR34883:SF15">
    <property type="entry name" value="EXTRACELLULAR SERINE-RICH PROTEIN"/>
    <property type="match status" value="1"/>
</dbReference>
<evidence type="ECO:0000313" key="3">
    <source>
        <dbReference type="Proteomes" id="UP000724874"/>
    </source>
</evidence>
<dbReference type="SUPFAM" id="SSF49503">
    <property type="entry name" value="Cupredoxins"/>
    <property type="match status" value="1"/>
</dbReference>
<comment type="caution">
    <text evidence="2">The sequence shown here is derived from an EMBL/GenBank/DDBJ whole genome shotgun (WGS) entry which is preliminary data.</text>
</comment>
<dbReference type="InterPro" id="IPR008972">
    <property type="entry name" value="Cupredoxin"/>
</dbReference>
<proteinExistence type="predicted"/>
<reference evidence="2" key="1">
    <citation type="submission" date="2020-11" db="EMBL/GenBank/DDBJ databases">
        <authorList>
            <consortium name="DOE Joint Genome Institute"/>
            <person name="Ahrendt S."/>
            <person name="Riley R."/>
            <person name="Andreopoulos W."/>
            <person name="LaButti K."/>
            <person name="Pangilinan J."/>
            <person name="Ruiz-duenas F.J."/>
            <person name="Barrasa J.M."/>
            <person name="Sanchez-Garcia M."/>
            <person name="Camarero S."/>
            <person name="Miyauchi S."/>
            <person name="Serrano A."/>
            <person name="Linde D."/>
            <person name="Babiker R."/>
            <person name="Drula E."/>
            <person name="Ayuso-Fernandez I."/>
            <person name="Pacheco R."/>
            <person name="Padilla G."/>
            <person name="Ferreira P."/>
            <person name="Barriuso J."/>
            <person name="Kellner H."/>
            <person name="Castanera R."/>
            <person name="Alfaro M."/>
            <person name="Ramirez L."/>
            <person name="Pisabarro A.G."/>
            <person name="Kuo A."/>
            <person name="Tritt A."/>
            <person name="Lipzen A."/>
            <person name="He G."/>
            <person name="Yan M."/>
            <person name="Ng V."/>
            <person name="Cullen D."/>
            <person name="Martin F."/>
            <person name="Rosso M.-N."/>
            <person name="Henrissat B."/>
            <person name="Hibbett D."/>
            <person name="Martinez A.T."/>
            <person name="Grigoriev I.V."/>
        </authorList>
    </citation>
    <scope>NUCLEOTIDE SEQUENCE</scope>
    <source>
        <strain evidence="2">AH 44721</strain>
    </source>
</reference>
<keyword evidence="3" id="KW-1185">Reference proteome</keyword>
<evidence type="ECO:0000313" key="2">
    <source>
        <dbReference type="EMBL" id="KAF8879077.1"/>
    </source>
</evidence>